<proteinExistence type="predicted"/>
<evidence type="ECO:0000313" key="2">
    <source>
        <dbReference type="EMBL" id="TCF68173.1"/>
    </source>
</evidence>
<evidence type="ECO:0000313" key="4">
    <source>
        <dbReference type="Proteomes" id="UP000292729"/>
    </source>
</evidence>
<dbReference type="AlphaFoldDB" id="A0A4R0SJP9"/>
<dbReference type="Gene3D" id="3.40.50.1110">
    <property type="entry name" value="SGNH hydrolase"/>
    <property type="match status" value="1"/>
</dbReference>
<dbReference type="SUPFAM" id="SSF52266">
    <property type="entry name" value="SGNH hydrolase"/>
    <property type="match status" value="1"/>
</dbReference>
<name>A0A4R0SJP9_BIFLL</name>
<comment type="caution">
    <text evidence="1">The sequence shown here is derived from an EMBL/GenBank/DDBJ whole genome shotgun (WGS) entry which is preliminary data.</text>
</comment>
<dbReference type="Proteomes" id="UP000292241">
    <property type="component" value="Unassembled WGS sequence"/>
</dbReference>
<protein>
    <submittedName>
        <fullName evidence="1">Uncharacterized protein</fullName>
    </submittedName>
</protein>
<organism evidence="1 3">
    <name type="scientific">Bifidobacterium longum subsp. longum</name>
    <dbReference type="NCBI Taxonomy" id="1679"/>
    <lineage>
        <taxon>Bacteria</taxon>
        <taxon>Bacillati</taxon>
        <taxon>Actinomycetota</taxon>
        <taxon>Actinomycetes</taxon>
        <taxon>Bifidobacteriales</taxon>
        <taxon>Bifidobacteriaceae</taxon>
        <taxon>Bifidobacterium</taxon>
    </lineage>
</organism>
<dbReference type="Proteomes" id="UP000292729">
    <property type="component" value="Unassembled WGS sequence"/>
</dbReference>
<dbReference type="InterPro" id="IPR036514">
    <property type="entry name" value="SGNH_hydro_sf"/>
</dbReference>
<accession>A0A4R0SJP9</accession>
<evidence type="ECO:0000313" key="1">
    <source>
        <dbReference type="EMBL" id="TCD82041.1"/>
    </source>
</evidence>
<dbReference type="RefSeq" id="WP_131215162.1">
    <property type="nucleotide sequence ID" value="NZ_SHPR01000051.1"/>
</dbReference>
<reference evidence="1" key="2">
    <citation type="submission" date="2019-02" db="EMBL/GenBank/DDBJ databases">
        <authorList>
            <person name="Odamaki T."/>
        </authorList>
    </citation>
    <scope>NUCLEOTIDE SEQUENCE</scope>
    <source>
        <strain evidence="1">MCC10008</strain>
        <strain evidence="2">MCC10119</strain>
    </source>
</reference>
<gene>
    <name evidence="1" type="ORF">MCC10008_1948</name>
    <name evidence="2" type="ORF">MCC10119_1844</name>
</gene>
<evidence type="ECO:0000313" key="3">
    <source>
        <dbReference type="Proteomes" id="UP000292241"/>
    </source>
</evidence>
<sequence length="692" mass="73047">MTEQIVDIMEANMPVSSDVAAVARSAGGAAGGEAAGRVVGSLRSNLTEKVDKSGVGQVTMLNLSQEVKEALTGGSVPVVGEGSVSSGAIQPGAVTDDKIPVGEVTSKRVSSVSGLSFERLTSWENMLDVRGCEAFKSSSIGSTGNELSIASGDSIRIKPVAGDSCMAFLVPILDVPGEISVKLRVWPKPARSVYSPTNFTPGISVRIWDARNGAQNDLALGSVYMKVDDGLTAVYRSDGNPNGNGFLFVQIPVEASECGTVFGVTMLASGGHGLCLGSEPVGFDRVTPSVIRDFTCIQSTVQATGTINGDSASWTPNINGGGVSSSSPLSNLVDASMGMLEVAFHCDREVIVYALTKDDDNSLHQHADLMQRVGPGDVRVTWDLAEIDAHKGHPIDRVWIVGAEAGVEYTITGVTFRMVDEFEGDGDLRGTLRRIQSAASKPAGQLRLVSPDGTRWRLTVGDDGVLGAVADTRVVTNVAILGNSLTANGIAGWSCGMAASGPETDWVWLTVQRLRDRNPAVTFHCWDDEDRSGDTVSRGSCNPFETNAGQASIATLVGNVPADADLVILQIGDNVNTDERKTKYRANINGLMTAIRAKAPDCILVYLGSWFAKPDLETEVSEACERSGALRVDIADLHTQANQNTVGASCTWPDRTTHVIDSSGVAMHPGDLGMKAIADRLWQTLDPLVKQA</sequence>
<reference evidence="3 4" key="1">
    <citation type="journal article" date="2018" name="Sci. Rep.">
        <title>Genomic diversity and distribution of Bifidobacterium longum subsp. longum across the human lifespan.</title>
        <authorList>
            <person name="Odamaki T."/>
            <person name="Bottacini F."/>
            <person name="Kato K."/>
            <person name="Mitsuyama E."/>
            <person name="Yoshida K."/>
            <person name="Horigome A."/>
            <person name="Xiao J.Z."/>
            <person name="van Sinderen D."/>
        </authorList>
    </citation>
    <scope>NUCLEOTIDE SEQUENCE [LARGE SCALE GENOMIC DNA]</scope>
    <source>
        <strain evidence="1 3">MCC10008</strain>
        <strain evidence="2 4">MCC10119</strain>
    </source>
</reference>
<dbReference type="EMBL" id="SHPR01000051">
    <property type="protein sequence ID" value="TCD82041.1"/>
    <property type="molecule type" value="Genomic_DNA"/>
</dbReference>
<dbReference type="CDD" id="cd00229">
    <property type="entry name" value="SGNH_hydrolase"/>
    <property type="match status" value="1"/>
</dbReference>
<dbReference type="EMBL" id="SHTI01000033">
    <property type="protein sequence ID" value="TCF68173.1"/>
    <property type="molecule type" value="Genomic_DNA"/>
</dbReference>